<dbReference type="Gene3D" id="3.30.1240.10">
    <property type="match status" value="1"/>
</dbReference>
<organism evidence="1 2">
    <name type="scientific">Volucribacter amazonae</name>
    <dbReference type="NCBI Taxonomy" id="256731"/>
    <lineage>
        <taxon>Bacteria</taxon>
        <taxon>Pseudomonadati</taxon>
        <taxon>Pseudomonadota</taxon>
        <taxon>Gammaproteobacteria</taxon>
        <taxon>Pasteurellales</taxon>
        <taxon>Pasteurellaceae</taxon>
        <taxon>Volucribacter</taxon>
    </lineage>
</organism>
<dbReference type="Gene3D" id="3.40.50.1000">
    <property type="entry name" value="HAD superfamily/HAD-like"/>
    <property type="match status" value="1"/>
</dbReference>
<dbReference type="RefSeq" id="WP_279571611.1">
    <property type="nucleotide sequence ID" value="NZ_LWID01000001.1"/>
</dbReference>
<dbReference type="NCBIfam" id="TIGR01484">
    <property type="entry name" value="HAD-SF-IIB"/>
    <property type="match status" value="1"/>
</dbReference>
<dbReference type="EMBL" id="LWID01000001">
    <property type="protein sequence ID" value="MDG6894113.1"/>
    <property type="molecule type" value="Genomic_DNA"/>
</dbReference>
<sequence>MDKNIQHYIFDIDGTIALAGQKVAPEISNKIIKLAKQHQIIFASARPIRDMLPMLDSRLHQQSIFIGCNGAMAYHNGQFLHSNLLKKSDLHRILTQLKQHNIPYVLDGKWHFSLSTIPHPFHDYILSLSDQQQEEQQLITQGISKILVLNDKHIAQFQALNPQNLTIHRHKSEQFFDITPANNNKFYAIKQLISDQPYISFGNDENDFLTLDHAKVAIFVGDRKNYPQADYYIQPHEVMTLLDQFI</sequence>
<keyword evidence="2" id="KW-1185">Reference proteome</keyword>
<dbReference type="GO" id="GO:0016791">
    <property type="term" value="F:phosphatase activity"/>
    <property type="evidence" value="ECO:0007669"/>
    <property type="project" value="TreeGrafter"/>
</dbReference>
<accession>A0A9X4PLS1</accession>
<evidence type="ECO:0000313" key="1">
    <source>
        <dbReference type="EMBL" id="MDG6894113.1"/>
    </source>
</evidence>
<reference evidence="1" key="1">
    <citation type="submission" date="2016-03" db="EMBL/GenBank/DDBJ databases">
        <title>Co-evolution between Pasteurellaceae and their hosts.</title>
        <authorList>
            <person name="Hansen M.J."/>
            <person name="Bojesen A.M."/>
            <person name="Planet P."/>
        </authorList>
    </citation>
    <scope>NUCLEOTIDE SEQUENCE</scope>
    <source>
        <strain evidence="1">146/S8/89</strain>
    </source>
</reference>
<dbReference type="Pfam" id="PF08282">
    <property type="entry name" value="Hydrolase_3"/>
    <property type="match status" value="1"/>
</dbReference>
<proteinExistence type="predicted"/>
<dbReference type="GO" id="GO:0000287">
    <property type="term" value="F:magnesium ion binding"/>
    <property type="evidence" value="ECO:0007669"/>
    <property type="project" value="UniProtKB-ARBA"/>
</dbReference>
<dbReference type="GO" id="GO:0005829">
    <property type="term" value="C:cytosol"/>
    <property type="evidence" value="ECO:0007669"/>
    <property type="project" value="TreeGrafter"/>
</dbReference>
<dbReference type="SUPFAM" id="SSF56784">
    <property type="entry name" value="HAD-like"/>
    <property type="match status" value="1"/>
</dbReference>
<name>A0A9X4PLS1_9PAST</name>
<dbReference type="InterPro" id="IPR023214">
    <property type="entry name" value="HAD_sf"/>
</dbReference>
<dbReference type="InterPro" id="IPR036412">
    <property type="entry name" value="HAD-like_sf"/>
</dbReference>
<dbReference type="Proteomes" id="UP001155500">
    <property type="component" value="Unassembled WGS sequence"/>
</dbReference>
<dbReference type="PANTHER" id="PTHR10000">
    <property type="entry name" value="PHOSPHOSERINE PHOSPHATASE"/>
    <property type="match status" value="1"/>
</dbReference>
<dbReference type="AlphaFoldDB" id="A0A9X4PLS1"/>
<comment type="caution">
    <text evidence="1">The sequence shown here is derived from an EMBL/GenBank/DDBJ whole genome shotgun (WGS) entry which is preliminary data.</text>
</comment>
<dbReference type="InterPro" id="IPR006379">
    <property type="entry name" value="HAD-SF_hydro_IIB"/>
</dbReference>
<evidence type="ECO:0000313" key="2">
    <source>
        <dbReference type="Proteomes" id="UP001155500"/>
    </source>
</evidence>
<dbReference type="PANTHER" id="PTHR10000:SF53">
    <property type="entry name" value="5-AMINO-6-(5-PHOSPHO-D-RIBITYLAMINO)URACIL PHOSPHATASE YBJI-RELATED"/>
    <property type="match status" value="1"/>
</dbReference>
<evidence type="ECO:0008006" key="3">
    <source>
        <dbReference type="Google" id="ProtNLM"/>
    </source>
</evidence>
<gene>
    <name evidence="1" type="ORF">A6A20_00340</name>
</gene>
<protein>
    <recommendedName>
        <fullName evidence="3">Hydrolase</fullName>
    </recommendedName>
</protein>